<dbReference type="Gene3D" id="3.40.1190.20">
    <property type="match status" value="1"/>
</dbReference>
<keyword evidence="6" id="KW-1185">Reference proteome</keyword>
<dbReference type="GO" id="GO:0005829">
    <property type="term" value="C:cytosol"/>
    <property type="evidence" value="ECO:0007669"/>
    <property type="project" value="TreeGrafter"/>
</dbReference>
<evidence type="ECO:0000256" key="3">
    <source>
        <dbReference type="ARBA" id="ARBA00022777"/>
    </source>
</evidence>
<dbReference type="Proteomes" id="UP000199382">
    <property type="component" value="Unassembled WGS sequence"/>
</dbReference>
<sequence>MPETFKRIACVGEAMIELSLGASEGAARVGYAGDTLNTAIYLRRLLPEDYEVEFVSAVGVDPLSDRMLAFIESEGVGVAHMRRHPDRIPGLYAITTDDAGERSFTYWRSASAARTLFADDGGETFAALSRFDLVYFSAITLAILSPAQRADLFAWIDGFRAAGGKVAFDSNFRPKLWENLATAQKDVEIAWRKCDIAFPSVDDEMDLFGDADAEAVMQRFEGYGVPYGALKRGGEGPLPIGVSLDTPNSYRMVDKVVDTTAAGDSFIGGFLSQYAQGAGIGAALLAGHECAARVITCPGAIIPKEIWNAGA</sequence>
<name>A0A1G8JYH4_9RHOB</name>
<dbReference type="GO" id="GO:0006974">
    <property type="term" value="P:DNA damage response"/>
    <property type="evidence" value="ECO:0007669"/>
    <property type="project" value="TreeGrafter"/>
</dbReference>
<dbReference type="PANTHER" id="PTHR43085:SF15">
    <property type="entry name" value="2-DEHYDRO-3-DEOXYGLUCONOKINASE"/>
    <property type="match status" value="1"/>
</dbReference>
<evidence type="ECO:0000256" key="1">
    <source>
        <dbReference type="ARBA" id="ARBA00010688"/>
    </source>
</evidence>
<dbReference type="InterPro" id="IPR050306">
    <property type="entry name" value="PfkB_Carbo_kinase"/>
</dbReference>
<gene>
    <name evidence="5" type="ORF">SAMN04488026_100295</name>
</gene>
<dbReference type="EMBL" id="FNEK01000002">
    <property type="protein sequence ID" value="SDI36218.1"/>
    <property type="molecule type" value="Genomic_DNA"/>
</dbReference>
<dbReference type="AlphaFoldDB" id="A0A1G8JYH4"/>
<evidence type="ECO:0000313" key="6">
    <source>
        <dbReference type="Proteomes" id="UP000199382"/>
    </source>
</evidence>
<evidence type="ECO:0000259" key="4">
    <source>
        <dbReference type="Pfam" id="PF00294"/>
    </source>
</evidence>
<keyword evidence="2" id="KW-0808">Transferase</keyword>
<dbReference type="GO" id="GO:0042840">
    <property type="term" value="P:D-glucuronate catabolic process"/>
    <property type="evidence" value="ECO:0007669"/>
    <property type="project" value="TreeGrafter"/>
</dbReference>
<dbReference type="RefSeq" id="WP_093148202.1">
    <property type="nucleotide sequence ID" value="NZ_FNEK01000002.1"/>
</dbReference>
<dbReference type="PANTHER" id="PTHR43085">
    <property type="entry name" value="HEXOKINASE FAMILY MEMBER"/>
    <property type="match status" value="1"/>
</dbReference>
<dbReference type="InterPro" id="IPR011611">
    <property type="entry name" value="PfkB_dom"/>
</dbReference>
<dbReference type="SUPFAM" id="SSF53613">
    <property type="entry name" value="Ribokinase-like"/>
    <property type="match status" value="1"/>
</dbReference>
<dbReference type="STRING" id="571298.SAMN04488026_100295"/>
<protein>
    <submittedName>
        <fullName evidence="5">2-dehydro-3-deoxygluconokinase</fullName>
    </submittedName>
</protein>
<feature type="domain" description="Carbohydrate kinase PfkB" evidence="4">
    <location>
        <begin position="7"/>
        <end position="305"/>
    </location>
</feature>
<dbReference type="CDD" id="cd01166">
    <property type="entry name" value="KdgK"/>
    <property type="match status" value="1"/>
</dbReference>
<reference evidence="5 6" key="1">
    <citation type="submission" date="2016-10" db="EMBL/GenBank/DDBJ databases">
        <authorList>
            <person name="de Groot N.N."/>
        </authorList>
    </citation>
    <scope>NUCLEOTIDE SEQUENCE [LARGE SCALE GENOMIC DNA]</scope>
    <source>
        <strain evidence="5 6">DSM 25294</strain>
    </source>
</reference>
<dbReference type="Pfam" id="PF00294">
    <property type="entry name" value="PfkB"/>
    <property type="match status" value="1"/>
</dbReference>
<evidence type="ECO:0000313" key="5">
    <source>
        <dbReference type="EMBL" id="SDI36218.1"/>
    </source>
</evidence>
<accession>A0A1G8JYH4</accession>
<keyword evidence="3 5" id="KW-0418">Kinase</keyword>
<organism evidence="5 6">
    <name type="scientific">Aliiruegeria lutimaris</name>
    <dbReference type="NCBI Taxonomy" id="571298"/>
    <lineage>
        <taxon>Bacteria</taxon>
        <taxon>Pseudomonadati</taxon>
        <taxon>Pseudomonadota</taxon>
        <taxon>Alphaproteobacteria</taxon>
        <taxon>Rhodobacterales</taxon>
        <taxon>Roseobacteraceae</taxon>
        <taxon>Aliiruegeria</taxon>
    </lineage>
</organism>
<comment type="similarity">
    <text evidence="1">Belongs to the carbohydrate kinase PfkB family.</text>
</comment>
<dbReference type="GO" id="GO:0019698">
    <property type="term" value="P:D-galacturonate catabolic process"/>
    <property type="evidence" value="ECO:0007669"/>
    <property type="project" value="TreeGrafter"/>
</dbReference>
<dbReference type="InterPro" id="IPR029056">
    <property type="entry name" value="Ribokinase-like"/>
</dbReference>
<proteinExistence type="inferred from homology"/>
<dbReference type="GO" id="GO:0008673">
    <property type="term" value="F:2-dehydro-3-deoxygluconokinase activity"/>
    <property type="evidence" value="ECO:0007669"/>
    <property type="project" value="TreeGrafter"/>
</dbReference>
<dbReference type="InterPro" id="IPR002173">
    <property type="entry name" value="Carboh/pur_kinase_PfkB_CS"/>
</dbReference>
<dbReference type="PROSITE" id="PS00584">
    <property type="entry name" value="PFKB_KINASES_2"/>
    <property type="match status" value="1"/>
</dbReference>
<dbReference type="OrthoDB" id="9776822at2"/>
<evidence type="ECO:0000256" key="2">
    <source>
        <dbReference type="ARBA" id="ARBA00022679"/>
    </source>
</evidence>